<gene>
    <name evidence="3" type="ORF">KT71_11009</name>
</gene>
<comment type="caution">
    <text evidence="3">The sequence shown here is derived from an EMBL/GenBank/DDBJ whole genome shotgun (WGS) entry which is preliminary data.</text>
</comment>
<name>A4AAV3_9GAMM</name>
<evidence type="ECO:0000259" key="2">
    <source>
        <dbReference type="Pfam" id="PF14534"/>
    </source>
</evidence>
<protein>
    <submittedName>
        <fullName evidence="3">SnoaL-like domain protein</fullName>
    </submittedName>
</protein>
<dbReference type="InterPro" id="IPR027843">
    <property type="entry name" value="DUF4440"/>
</dbReference>
<dbReference type="OrthoDB" id="5768302at2"/>
<evidence type="ECO:0000313" key="3">
    <source>
        <dbReference type="EMBL" id="EAQ96825.2"/>
    </source>
</evidence>
<keyword evidence="1" id="KW-0732">Signal</keyword>
<dbReference type="EMBL" id="AAOA02000003">
    <property type="protein sequence ID" value="EAQ96825.2"/>
    <property type="molecule type" value="Genomic_DNA"/>
</dbReference>
<accession>A4AAV3</accession>
<dbReference type="eggNOG" id="ENOG5032RWZ">
    <property type="taxonomic scope" value="Bacteria"/>
</dbReference>
<feature type="signal peptide" evidence="1">
    <location>
        <begin position="1"/>
        <end position="22"/>
    </location>
</feature>
<feature type="chain" id="PRO_5002665638" evidence="1">
    <location>
        <begin position="23"/>
        <end position="145"/>
    </location>
</feature>
<evidence type="ECO:0000313" key="4">
    <source>
        <dbReference type="Proteomes" id="UP000019205"/>
    </source>
</evidence>
<dbReference type="RefSeq" id="WP_023660118.1">
    <property type="nucleotide sequence ID" value="NZ_CM002299.1"/>
</dbReference>
<organism evidence="3 4">
    <name type="scientific">Congregibacter litoralis KT71</name>
    <dbReference type="NCBI Taxonomy" id="314285"/>
    <lineage>
        <taxon>Bacteria</taxon>
        <taxon>Pseudomonadati</taxon>
        <taxon>Pseudomonadota</taxon>
        <taxon>Gammaproteobacteria</taxon>
        <taxon>Cellvibrionales</taxon>
        <taxon>Halieaceae</taxon>
        <taxon>Congregibacter</taxon>
    </lineage>
</organism>
<dbReference type="Proteomes" id="UP000019205">
    <property type="component" value="Chromosome"/>
</dbReference>
<proteinExistence type="predicted"/>
<reference evidence="3 4" key="1">
    <citation type="journal article" date="2007" name="Proc. Natl. Acad. Sci. U.S.A.">
        <title>Characterization of a marine gammaproteobacterium capable of aerobic anoxygenic photosynthesis.</title>
        <authorList>
            <person name="Fuchs B.M."/>
            <person name="Spring S."/>
            <person name="Teeling H."/>
            <person name="Quast C."/>
            <person name="Wulf J."/>
            <person name="Schattenhofer M."/>
            <person name="Yan S."/>
            <person name="Ferriera S."/>
            <person name="Johnson J."/>
            <person name="Glockner F.O."/>
            <person name="Amann R."/>
        </authorList>
    </citation>
    <scope>NUCLEOTIDE SEQUENCE [LARGE SCALE GENOMIC DNA]</scope>
    <source>
        <strain evidence="3">KT71</strain>
    </source>
</reference>
<sequence length="145" mass="15769">MFRRVWVSLVAMLLLASASAFSDDRGELAALLDEFLAGASVNDVAVHQRLWAEDLIYTSSSGARYGKASIIEGMGEPPAPNAETPVYTADKVNINLLDSDIAVVTFRLVAESPDGTVDYFLNTGVFEQKAGQWRASTWQATRVPE</sequence>
<feature type="domain" description="DUF4440" evidence="2">
    <location>
        <begin position="29"/>
        <end position="134"/>
    </location>
</feature>
<reference evidence="3 4" key="2">
    <citation type="journal article" date="2009" name="PLoS ONE">
        <title>The photosynthetic apparatus and its regulation in the aerobic gammaproteobacterium Congregibacter litoralis gen. nov., sp. nov.</title>
        <authorList>
            <person name="Spring S."/>
            <person name="Lunsdorf H."/>
            <person name="Fuchs B.M."/>
            <person name="Tindall B.J."/>
        </authorList>
    </citation>
    <scope>NUCLEOTIDE SEQUENCE [LARGE SCALE GENOMIC DNA]</scope>
    <source>
        <strain evidence="3">KT71</strain>
    </source>
</reference>
<dbReference type="SUPFAM" id="SSF54427">
    <property type="entry name" value="NTF2-like"/>
    <property type="match status" value="1"/>
</dbReference>
<dbReference type="AlphaFoldDB" id="A4AAV3"/>
<dbReference type="Gene3D" id="3.10.450.50">
    <property type="match status" value="1"/>
</dbReference>
<keyword evidence="4" id="KW-1185">Reference proteome</keyword>
<dbReference type="HOGENOM" id="CLU_1804895_0_0_6"/>
<evidence type="ECO:0000256" key="1">
    <source>
        <dbReference type="SAM" id="SignalP"/>
    </source>
</evidence>
<dbReference type="Pfam" id="PF14534">
    <property type="entry name" value="DUF4440"/>
    <property type="match status" value="1"/>
</dbReference>
<dbReference type="InterPro" id="IPR032710">
    <property type="entry name" value="NTF2-like_dom_sf"/>
</dbReference>
<dbReference type="STRING" id="314285.KT71_11009"/>